<organism evidence="1 2">
    <name type="scientific">Oscillochloris trichoides DG-6</name>
    <dbReference type="NCBI Taxonomy" id="765420"/>
    <lineage>
        <taxon>Bacteria</taxon>
        <taxon>Bacillati</taxon>
        <taxon>Chloroflexota</taxon>
        <taxon>Chloroflexia</taxon>
        <taxon>Chloroflexales</taxon>
        <taxon>Chloroflexineae</taxon>
        <taxon>Oscillochloridaceae</taxon>
        <taxon>Oscillochloris</taxon>
    </lineage>
</organism>
<dbReference type="Pfam" id="PF09620">
    <property type="entry name" value="Cas_csx3"/>
    <property type="match status" value="2"/>
</dbReference>
<protein>
    <submittedName>
        <fullName evidence="1">Uncharacterized protein</fullName>
    </submittedName>
</protein>
<dbReference type="STRING" id="765420.OSCT_2395"/>
<reference evidence="1 2" key="1">
    <citation type="journal article" date="2011" name="J. Bacteriol.">
        <title>Draft genome sequence of the anoxygenic filamentous phototrophic bacterium Oscillochloris trichoides subsp. DG-6.</title>
        <authorList>
            <person name="Kuznetsov B.B."/>
            <person name="Ivanovsky R.N."/>
            <person name="Keppen O.I."/>
            <person name="Sukhacheva M.V."/>
            <person name="Bumazhkin B.K."/>
            <person name="Patutina E.O."/>
            <person name="Beletsky A.V."/>
            <person name="Mardanov A.V."/>
            <person name="Baslerov R.V."/>
            <person name="Panteleeva A.N."/>
            <person name="Kolganova T.V."/>
            <person name="Ravin N.V."/>
            <person name="Skryabin K.G."/>
        </authorList>
    </citation>
    <scope>NUCLEOTIDE SEQUENCE [LARGE SCALE GENOMIC DNA]</scope>
    <source>
        <strain evidence="1 2">DG-6</strain>
    </source>
</reference>
<dbReference type="OrthoDB" id="147271at2"/>
<dbReference type="eggNOG" id="COG1100">
    <property type="taxonomic scope" value="Bacteria"/>
</dbReference>
<dbReference type="Proteomes" id="UP000054010">
    <property type="component" value="Unassembled WGS sequence"/>
</dbReference>
<dbReference type="AlphaFoldDB" id="E1IGE4"/>
<accession>E1IGE4</accession>
<proteinExistence type="predicted"/>
<dbReference type="InterPro" id="IPR013409">
    <property type="entry name" value="CRISPR-assoc_prot_Crn3/Csx3"/>
</dbReference>
<evidence type="ECO:0000313" key="2">
    <source>
        <dbReference type="Proteomes" id="UP000054010"/>
    </source>
</evidence>
<sequence>MAPLFPAILIGGPAHSGKSTLTYRLSQALRLRKVPHYALRASPDGDGDWVEAVDATMVAELRPRVRSGWSETFAAAVARDVAARHLPLMVDIGGRVTPENEAIAAHCTHSLLISADPAALAEWRTMVARHGLVPVADLHSALVGTQTIDDPGPPLRGTVVGLSRAMSSDGPCFQTLVDRLADLFAYSDYELFQSHITQTDIELVLNLERPIYPLVAHQDGRWQPEELCILLPTLPTNVDLALYGRAPVWMYAALALLNPHNRCAIFDPRQGWVEIQPLRVAPDPPAGPLHIAAKAQGAATRLRMSIPAGYLDRRDTDLITLPMISGGVILDGRLPIWLVAALARSYQQAAWIACYQPQLRAAVVIASQTTQFPLGFMVPDDDFSDQKRV</sequence>
<keyword evidence="2" id="KW-1185">Reference proteome</keyword>
<gene>
    <name evidence="1" type="ORF">OSCT_2395</name>
</gene>
<comment type="caution">
    <text evidence="1">The sequence shown here is derived from an EMBL/GenBank/DDBJ whole genome shotgun (WGS) entry which is preliminary data.</text>
</comment>
<name>E1IGE4_9CHLR</name>
<evidence type="ECO:0000313" key="1">
    <source>
        <dbReference type="EMBL" id="EFO79710.1"/>
    </source>
</evidence>
<dbReference type="HOGENOM" id="CLU_719043_0_0_0"/>
<dbReference type="EMBL" id="ADVR01000106">
    <property type="protein sequence ID" value="EFO79710.1"/>
    <property type="molecule type" value="Genomic_DNA"/>
</dbReference>